<dbReference type="RefSeq" id="WP_153054363.1">
    <property type="nucleotide sequence ID" value="NZ_BDCX01000010.1"/>
</dbReference>
<comment type="caution">
    <text evidence="2">The sequence shown here is derived from an EMBL/GenBank/DDBJ whole genome shotgun (WGS) entry which is preliminary data.</text>
</comment>
<sequence length="151" mass="15958">MTVRTGRWIAWAAIGWTSLYVVSKVHFALEGRLGVTGGPRVAPEEYLGYGPGQVALAQWGNAASGLIIILLLVLSLAPVRRRLWRRMLLVLLWVCTAMAAAGAVGMTGGALLSDRGGALFGAYCVVWAVLLGLAALAFQRRGQVPSAQDPG</sequence>
<accession>A0A161LMJ2</accession>
<reference evidence="3" key="2">
    <citation type="submission" date="2016-04" db="EMBL/GenBank/DDBJ databases">
        <title>Planomonospora sphaerica JCM9374 whole genome shotgun sequence.</title>
        <authorList>
            <person name="Suzuki T."/>
            <person name="Dohra H."/>
            <person name="Kodani S."/>
        </authorList>
    </citation>
    <scope>NUCLEOTIDE SEQUENCE [LARGE SCALE GENOMIC DNA]</scope>
    <source>
        <strain evidence="3">JCM 9374</strain>
    </source>
</reference>
<keyword evidence="1" id="KW-1133">Transmembrane helix</keyword>
<name>A0A161LMJ2_9ACTN</name>
<dbReference type="OrthoDB" id="3436943at2"/>
<feature type="transmembrane region" description="Helical" evidence="1">
    <location>
        <begin position="88"/>
        <end position="112"/>
    </location>
</feature>
<feature type="transmembrane region" description="Helical" evidence="1">
    <location>
        <begin position="56"/>
        <end position="76"/>
    </location>
</feature>
<dbReference type="STRING" id="161355.PS9374_04180"/>
<feature type="transmembrane region" description="Helical" evidence="1">
    <location>
        <begin position="118"/>
        <end position="138"/>
    </location>
</feature>
<dbReference type="AlphaFoldDB" id="A0A161LMJ2"/>
<protein>
    <submittedName>
        <fullName evidence="2">Uncharacterized protein</fullName>
    </submittedName>
</protein>
<keyword evidence="1" id="KW-0812">Transmembrane</keyword>
<dbReference type="Proteomes" id="UP000077701">
    <property type="component" value="Unassembled WGS sequence"/>
</dbReference>
<evidence type="ECO:0000256" key="1">
    <source>
        <dbReference type="SAM" id="Phobius"/>
    </source>
</evidence>
<evidence type="ECO:0000313" key="2">
    <source>
        <dbReference type="EMBL" id="GAT68515.1"/>
    </source>
</evidence>
<reference evidence="2 3" key="1">
    <citation type="journal article" date="2016" name="Genome Announc.">
        <title>Draft Genome Sequence of Planomonospora sphaerica JCM9374, a Rare Actinomycete.</title>
        <authorList>
            <person name="Dohra H."/>
            <person name="Suzuki T."/>
            <person name="Inoue Y."/>
            <person name="Kodani S."/>
        </authorList>
    </citation>
    <scope>NUCLEOTIDE SEQUENCE [LARGE SCALE GENOMIC DNA]</scope>
    <source>
        <strain evidence="2 3">JCM 9374</strain>
    </source>
</reference>
<dbReference type="EMBL" id="BDCX01000010">
    <property type="protein sequence ID" value="GAT68515.1"/>
    <property type="molecule type" value="Genomic_DNA"/>
</dbReference>
<organism evidence="2 3">
    <name type="scientific">Planomonospora sphaerica</name>
    <dbReference type="NCBI Taxonomy" id="161355"/>
    <lineage>
        <taxon>Bacteria</taxon>
        <taxon>Bacillati</taxon>
        <taxon>Actinomycetota</taxon>
        <taxon>Actinomycetes</taxon>
        <taxon>Streptosporangiales</taxon>
        <taxon>Streptosporangiaceae</taxon>
        <taxon>Planomonospora</taxon>
    </lineage>
</organism>
<evidence type="ECO:0000313" key="3">
    <source>
        <dbReference type="Proteomes" id="UP000077701"/>
    </source>
</evidence>
<proteinExistence type="predicted"/>
<gene>
    <name evidence="2" type="ORF">PS9374_04180</name>
</gene>
<keyword evidence="3" id="KW-1185">Reference proteome</keyword>
<keyword evidence="1" id="KW-0472">Membrane</keyword>